<organism evidence="2 3">
    <name type="scientific">Streptomyces globisporus</name>
    <dbReference type="NCBI Taxonomy" id="1908"/>
    <lineage>
        <taxon>Bacteria</taxon>
        <taxon>Bacillati</taxon>
        <taxon>Actinomycetota</taxon>
        <taxon>Actinomycetes</taxon>
        <taxon>Kitasatosporales</taxon>
        <taxon>Streptomycetaceae</taxon>
        <taxon>Streptomyces</taxon>
    </lineage>
</organism>
<proteinExistence type="predicted"/>
<feature type="compositionally biased region" description="Polar residues" evidence="1">
    <location>
        <begin position="20"/>
        <end position="29"/>
    </location>
</feature>
<accession>A0ABM9H9D1</accession>
<reference evidence="2" key="1">
    <citation type="submission" date="2022-03" db="EMBL/GenBank/DDBJ databases">
        <authorList>
            <person name="Leyn A S."/>
        </authorList>
    </citation>
    <scope>NUCLEOTIDE SEQUENCE</scope>
    <source>
        <strain evidence="2">Streptomyces globisporus 4-3</strain>
    </source>
</reference>
<comment type="caution">
    <text evidence="2">The sequence shown here is derived from an EMBL/GenBank/DDBJ whole genome shotgun (WGS) entry which is preliminary data.</text>
</comment>
<protein>
    <submittedName>
        <fullName evidence="2">Uncharacterized protein</fullName>
    </submittedName>
</protein>
<dbReference type="Proteomes" id="UP001154015">
    <property type="component" value="Unassembled WGS sequence"/>
</dbReference>
<evidence type="ECO:0000256" key="1">
    <source>
        <dbReference type="SAM" id="MobiDB-lite"/>
    </source>
</evidence>
<keyword evidence="3" id="KW-1185">Reference proteome</keyword>
<dbReference type="RefSeq" id="WP_181852387.1">
    <property type="nucleotide sequence ID" value="NZ_CAKXYP010000040.1"/>
</dbReference>
<evidence type="ECO:0000313" key="2">
    <source>
        <dbReference type="EMBL" id="CAH9420305.1"/>
    </source>
</evidence>
<sequence length="51" mass="5703">MPSEPPTDSDLTDPIRTLIATDTTPTRNRLQPRPTASKPLIATARRHHTWA</sequence>
<dbReference type="EMBL" id="CAKXYP010000040">
    <property type="protein sequence ID" value="CAH9420305.1"/>
    <property type="molecule type" value="Genomic_DNA"/>
</dbReference>
<name>A0ABM9H9D1_STRGL</name>
<gene>
    <name evidence="2" type="ORF">SGL43_07363</name>
</gene>
<feature type="region of interest" description="Disordered" evidence="1">
    <location>
        <begin position="1"/>
        <end position="51"/>
    </location>
</feature>
<evidence type="ECO:0000313" key="3">
    <source>
        <dbReference type="Proteomes" id="UP001154015"/>
    </source>
</evidence>